<proteinExistence type="predicted"/>
<name>A0A7J5GN59_BACUN</name>
<feature type="coiled-coil region" evidence="1">
    <location>
        <begin position="42"/>
        <end position="80"/>
    </location>
</feature>
<dbReference type="EMBL" id="WCUV01000002">
    <property type="protein sequence ID" value="KAB4096010.1"/>
    <property type="molecule type" value="Genomic_DNA"/>
</dbReference>
<feature type="transmembrane region" description="Helical" evidence="2">
    <location>
        <begin position="7"/>
        <end position="29"/>
    </location>
</feature>
<comment type="caution">
    <text evidence="3">The sequence shown here is derived from an EMBL/GenBank/DDBJ whole genome shotgun (WGS) entry which is preliminary data.</text>
</comment>
<accession>A0A7J5GN59</accession>
<protein>
    <submittedName>
        <fullName evidence="3">Uncharacterized protein</fullName>
    </submittedName>
</protein>
<evidence type="ECO:0000256" key="1">
    <source>
        <dbReference type="SAM" id="Coils"/>
    </source>
</evidence>
<evidence type="ECO:0000256" key="2">
    <source>
        <dbReference type="SAM" id="Phobius"/>
    </source>
</evidence>
<evidence type="ECO:0000313" key="3">
    <source>
        <dbReference type="EMBL" id="KAB4096010.1"/>
    </source>
</evidence>
<dbReference type="AlphaFoldDB" id="A0A7J5GN59"/>
<keyword evidence="1" id="KW-0175">Coiled coil</keyword>
<sequence>MIEYVKLVTAFIVSIGGSSVVIFALSKWFGNFLSTRLLDSYNNKHEKELEVIKTKYASELENTKNELEKAKSMFLRYSEKQFELYNDLWKVLLYTKRQADLLWQKADPNQIPSFSEQIRLTRNAISDNLLLIEEEHYEKLIQLIEQFEQFQFGKLKLIDIRIQIEGGEQVQQIISKADAQNTINKNRRTKEKYDKLIMDIGKSFREQIKG</sequence>
<gene>
    <name evidence="3" type="ORF">GAQ56_03085</name>
</gene>
<dbReference type="Proteomes" id="UP000432488">
    <property type="component" value="Unassembled WGS sequence"/>
</dbReference>
<evidence type="ECO:0000313" key="4">
    <source>
        <dbReference type="Proteomes" id="UP000432488"/>
    </source>
</evidence>
<reference evidence="3 4" key="1">
    <citation type="journal article" date="2019" name="Nat. Med.">
        <title>A library of human gut bacterial isolates paired with longitudinal multiomics data enables mechanistic microbiome research.</title>
        <authorList>
            <person name="Poyet M."/>
            <person name="Groussin M."/>
            <person name="Gibbons S.M."/>
            <person name="Avila-Pacheco J."/>
            <person name="Jiang X."/>
            <person name="Kearney S.M."/>
            <person name="Perrotta A.R."/>
            <person name="Berdy B."/>
            <person name="Zhao S."/>
            <person name="Lieberman T.D."/>
            <person name="Swanson P.K."/>
            <person name="Smith M."/>
            <person name="Roesemann S."/>
            <person name="Alexander J.E."/>
            <person name="Rich S.A."/>
            <person name="Livny J."/>
            <person name="Vlamakis H."/>
            <person name="Clish C."/>
            <person name="Bullock K."/>
            <person name="Deik A."/>
            <person name="Scott J."/>
            <person name="Pierce K.A."/>
            <person name="Xavier R.J."/>
            <person name="Alm E.J."/>
        </authorList>
    </citation>
    <scope>NUCLEOTIDE SEQUENCE [LARGE SCALE GENOMIC DNA]</scope>
    <source>
        <strain evidence="3 4">BIOML-A42</strain>
    </source>
</reference>
<organism evidence="3 4">
    <name type="scientific">Bacteroides uniformis</name>
    <dbReference type="NCBI Taxonomy" id="820"/>
    <lineage>
        <taxon>Bacteria</taxon>
        <taxon>Pseudomonadati</taxon>
        <taxon>Bacteroidota</taxon>
        <taxon>Bacteroidia</taxon>
        <taxon>Bacteroidales</taxon>
        <taxon>Bacteroidaceae</taxon>
        <taxon>Bacteroides</taxon>
    </lineage>
</organism>
<keyword evidence="2" id="KW-0812">Transmembrane</keyword>
<keyword evidence="2" id="KW-0472">Membrane</keyword>
<keyword evidence="2" id="KW-1133">Transmembrane helix</keyword>